<feature type="transmembrane region" description="Helical" evidence="1">
    <location>
        <begin position="44"/>
        <end position="62"/>
    </location>
</feature>
<evidence type="ECO:0000256" key="1">
    <source>
        <dbReference type="SAM" id="Phobius"/>
    </source>
</evidence>
<reference evidence="2 3" key="1">
    <citation type="submission" date="2021-06" db="EMBL/GenBank/DDBJ databases">
        <title>Caerostris darwini draft genome.</title>
        <authorList>
            <person name="Kono N."/>
            <person name="Arakawa K."/>
        </authorList>
    </citation>
    <scope>NUCLEOTIDE SEQUENCE [LARGE SCALE GENOMIC DNA]</scope>
</reference>
<evidence type="ECO:0000313" key="2">
    <source>
        <dbReference type="EMBL" id="GIY12787.1"/>
    </source>
</evidence>
<proteinExistence type="predicted"/>
<sequence length="86" mass="9724">MTAPLEHRDRASSEEQTAAGIKLWRCGFLLGARWSTSFAFRSKYRALFLTAMISLLSLLLYARGGFYGEECLGGLWFLIQMNVTLL</sequence>
<keyword evidence="1" id="KW-0812">Transmembrane</keyword>
<accession>A0AAV4QU74</accession>
<keyword evidence="3" id="KW-1185">Reference proteome</keyword>
<dbReference type="EMBL" id="BPLQ01005123">
    <property type="protein sequence ID" value="GIY12787.1"/>
    <property type="molecule type" value="Genomic_DNA"/>
</dbReference>
<name>A0AAV4QU74_9ARAC</name>
<comment type="caution">
    <text evidence="2">The sequence shown here is derived from an EMBL/GenBank/DDBJ whole genome shotgun (WGS) entry which is preliminary data.</text>
</comment>
<organism evidence="2 3">
    <name type="scientific">Caerostris darwini</name>
    <dbReference type="NCBI Taxonomy" id="1538125"/>
    <lineage>
        <taxon>Eukaryota</taxon>
        <taxon>Metazoa</taxon>
        <taxon>Ecdysozoa</taxon>
        <taxon>Arthropoda</taxon>
        <taxon>Chelicerata</taxon>
        <taxon>Arachnida</taxon>
        <taxon>Araneae</taxon>
        <taxon>Araneomorphae</taxon>
        <taxon>Entelegynae</taxon>
        <taxon>Araneoidea</taxon>
        <taxon>Araneidae</taxon>
        <taxon>Caerostris</taxon>
    </lineage>
</organism>
<dbReference type="Proteomes" id="UP001054837">
    <property type="component" value="Unassembled WGS sequence"/>
</dbReference>
<gene>
    <name evidence="2" type="ORF">CDAR_591381</name>
</gene>
<keyword evidence="1" id="KW-1133">Transmembrane helix</keyword>
<keyword evidence="1" id="KW-0472">Membrane</keyword>
<dbReference type="AlphaFoldDB" id="A0AAV4QU74"/>
<protein>
    <submittedName>
        <fullName evidence="2">Uncharacterized protein</fullName>
    </submittedName>
</protein>
<evidence type="ECO:0000313" key="3">
    <source>
        <dbReference type="Proteomes" id="UP001054837"/>
    </source>
</evidence>